<dbReference type="InterPro" id="IPR048279">
    <property type="entry name" value="MdtK-like"/>
</dbReference>
<evidence type="ECO:0000256" key="12">
    <source>
        <dbReference type="ARBA" id="ARBA00031636"/>
    </source>
</evidence>
<evidence type="ECO:0000256" key="11">
    <source>
        <dbReference type="ARBA" id="ARBA00023136"/>
    </source>
</evidence>
<dbReference type="PIRSF" id="PIRSF006603">
    <property type="entry name" value="DinF"/>
    <property type="match status" value="1"/>
</dbReference>
<dbReference type="NCBIfam" id="TIGR00797">
    <property type="entry name" value="matE"/>
    <property type="match status" value="1"/>
</dbReference>
<dbReference type="PANTHER" id="PTHR43298:SF2">
    <property type="entry name" value="FMN_FAD EXPORTER YEEO-RELATED"/>
    <property type="match status" value="1"/>
</dbReference>
<evidence type="ECO:0000256" key="7">
    <source>
        <dbReference type="ARBA" id="ARBA00022475"/>
    </source>
</evidence>
<feature type="transmembrane region" description="Helical" evidence="13">
    <location>
        <begin position="130"/>
        <end position="149"/>
    </location>
</feature>
<evidence type="ECO:0000256" key="8">
    <source>
        <dbReference type="ARBA" id="ARBA00022692"/>
    </source>
</evidence>
<feature type="transmembrane region" description="Helical" evidence="13">
    <location>
        <begin position="84"/>
        <end position="110"/>
    </location>
</feature>
<evidence type="ECO:0000313" key="14">
    <source>
        <dbReference type="EMBL" id="HIR06439.1"/>
    </source>
</evidence>
<feature type="transmembrane region" description="Helical" evidence="13">
    <location>
        <begin position="412"/>
        <end position="431"/>
    </location>
</feature>
<keyword evidence="10" id="KW-0406">Ion transport</keyword>
<evidence type="ECO:0000313" key="15">
    <source>
        <dbReference type="Proteomes" id="UP000824250"/>
    </source>
</evidence>
<feature type="transmembrane region" description="Helical" evidence="13">
    <location>
        <begin position="311"/>
        <end position="331"/>
    </location>
</feature>
<dbReference type="GO" id="GO:0042910">
    <property type="term" value="F:xenobiotic transmembrane transporter activity"/>
    <property type="evidence" value="ECO:0007669"/>
    <property type="project" value="InterPro"/>
</dbReference>
<evidence type="ECO:0000256" key="5">
    <source>
        <dbReference type="ARBA" id="ARBA00022448"/>
    </source>
</evidence>
<organism evidence="14 15">
    <name type="scientific">Candidatus Copromonas faecavium</name>
    <name type="common">nom. illeg.</name>
    <dbReference type="NCBI Taxonomy" id="2840740"/>
    <lineage>
        <taxon>Bacteria</taxon>
        <taxon>Bacillati</taxon>
        <taxon>Bacillota</taxon>
        <taxon>Clostridia</taxon>
        <taxon>Lachnospirales</taxon>
        <taxon>Lachnospiraceae</taxon>
        <taxon>Candidatus Copromonas (nom. illeg.)</taxon>
    </lineage>
</organism>
<dbReference type="GO" id="GO:0015297">
    <property type="term" value="F:antiporter activity"/>
    <property type="evidence" value="ECO:0007669"/>
    <property type="project" value="UniProtKB-KW"/>
</dbReference>
<dbReference type="Proteomes" id="UP000824250">
    <property type="component" value="Unassembled WGS sequence"/>
</dbReference>
<feature type="transmembrane region" description="Helical" evidence="13">
    <location>
        <begin position="7"/>
        <end position="27"/>
    </location>
</feature>
<evidence type="ECO:0000256" key="4">
    <source>
        <dbReference type="ARBA" id="ARBA00020268"/>
    </source>
</evidence>
<evidence type="ECO:0000256" key="1">
    <source>
        <dbReference type="ARBA" id="ARBA00003408"/>
    </source>
</evidence>
<dbReference type="CDD" id="cd13138">
    <property type="entry name" value="MATE_yoeA_like"/>
    <property type="match status" value="1"/>
</dbReference>
<evidence type="ECO:0000256" key="10">
    <source>
        <dbReference type="ARBA" id="ARBA00023065"/>
    </source>
</evidence>
<dbReference type="InterPro" id="IPR050222">
    <property type="entry name" value="MATE_MdtK"/>
</dbReference>
<reference evidence="14" key="1">
    <citation type="submission" date="2020-10" db="EMBL/GenBank/DDBJ databases">
        <authorList>
            <person name="Gilroy R."/>
        </authorList>
    </citation>
    <scope>NUCLEOTIDE SEQUENCE</scope>
    <source>
        <strain evidence="14">CHK180-2868</strain>
    </source>
</reference>
<comment type="subcellular location">
    <subcellularLocation>
        <location evidence="2">Cell membrane</location>
        <topology evidence="2">Multi-pass membrane protein</topology>
    </subcellularLocation>
</comment>
<feature type="transmembrane region" description="Helical" evidence="13">
    <location>
        <begin position="186"/>
        <end position="208"/>
    </location>
</feature>
<evidence type="ECO:0000256" key="6">
    <source>
        <dbReference type="ARBA" id="ARBA00022449"/>
    </source>
</evidence>
<evidence type="ECO:0000256" key="2">
    <source>
        <dbReference type="ARBA" id="ARBA00004651"/>
    </source>
</evidence>
<feature type="transmembrane region" description="Helical" evidence="13">
    <location>
        <begin position="383"/>
        <end position="406"/>
    </location>
</feature>
<dbReference type="PANTHER" id="PTHR43298">
    <property type="entry name" value="MULTIDRUG RESISTANCE PROTEIN NORM-RELATED"/>
    <property type="match status" value="1"/>
</dbReference>
<proteinExistence type="inferred from homology"/>
<keyword evidence="6" id="KW-0050">Antiport</keyword>
<protein>
    <recommendedName>
        <fullName evidence="4">Probable multidrug resistance protein NorM</fullName>
    </recommendedName>
    <alternativeName>
        <fullName evidence="12">Multidrug-efflux transporter</fullName>
    </alternativeName>
</protein>
<evidence type="ECO:0000256" key="9">
    <source>
        <dbReference type="ARBA" id="ARBA00022989"/>
    </source>
</evidence>
<comment type="caution">
    <text evidence="14">The sequence shown here is derived from an EMBL/GenBank/DDBJ whole genome shotgun (WGS) entry which is preliminary data.</text>
</comment>
<keyword evidence="8 13" id="KW-0812">Transmembrane</keyword>
<dbReference type="AlphaFoldDB" id="A0A9D1A5J4"/>
<comment type="similarity">
    <text evidence="3">Belongs to the multi antimicrobial extrusion (MATE) (TC 2.A.66.1) family.</text>
</comment>
<keyword evidence="9 13" id="KW-1133">Transmembrane helix</keyword>
<feature type="transmembrane region" description="Helical" evidence="13">
    <location>
        <begin position="161"/>
        <end position="180"/>
    </location>
</feature>
<feature type="transmembrane region" description="Helical" evidence="13">
    <location>
        <begin position="47"/>
        <end position="72"/>
    </location>
</feature>
<dbReference type="InterPro" id="IPR002528">
    <property type="entry name" value="MATE_fam"/>
</dbReference>
<accession>A0A9D1A5J4</accession>
<reference evidence="14" key="2">
    <citation type="journal article" date="2021" name="PeerJ">
        <title>Extensive microbial diversity within the chicken gut microbiome revealed by metagenomics and culture.</title>
        <authorList>
            <person name="Gilroy R."/>
            <person name="Ravi A."/>
            <person name="Getino M."/>
            <person name="Pursley I."/>
            <person name="Horton D.L."/>
            <person name="Alikhan N.F."/>
            <person name="Baker D."/>
            <person name="Gharbi K."/>
            <person name="Hall N."/>
            <person name="Watson M."/>
            <person name="Adriaenssens E.M."/>
            <person name="Foster-Nyarko E."/>
            <person name="Jarju S."/>
            <person name="Secka A."/>
            <person name="Antonio M."/>
            <person name="Oren A."/>
            <person name="Chaudhuri R.R."/>
            <person name="La Ragione R."/>
            <person name="Hildebrand F."/>
            <person name="Pallen M.J."/>
        </authorList>
    </citation>
    <scope>NUCLEOTIDE SEQUENCE</scope>
    <source>
        <strain evidence="14">CHK180-2868</strain>
    </source>
</reference>
<evidence type="ECO:0000256" key="3">
    <source>
        <dbReference type="ARBA" id="ARBA00010199"/>
    </source>
</evidence>
<gene>
    <name evidence="14" type="ORF">IAB28_10835</name>
</gene>
<comment type="function">
    <text evidence="1">Multidrug efflux pump.</text>
</comment>
<evidence type="ECO:0000256" key="13">
    <source>
        <dbReference type="SAM" id="Phobius"/>
    </source>
</evidence>
<dbReference type="GO" id="GO:0006811">
    <property type="term" value="P:monoatomic ion transport"/>
    <property type="evidence" value="ECO:0007669"/>
    <property type="project" value="UniProtKB-KW"/>
</dbReference>
<name>A0A9D1A5J4_9FIRM</name>
<keyword evidence="7" id="KW-1003">Cell membrane</keyword>
<dbReference type="Pfam" id="PF01554">
    <property type="entry name" value="MatE"/>
    <property type="match status" value="2"/>
</dbReference>
<feature type="transmembrane region" description="Helical" evidence="13">
    <location>
        <begin position="343"/>
        <end position="362"/>
    </location>
</feature>
<keyword evidence="5" id="KW-0813">Transport</keyword>
<sequence length="441" mass="47956">MTSGSIIRHLIVFTVPLLLGNLFQQLYNTVDSLVVGNFVGSEALAAVGSTTSIVNMLVLFFNGVSIGAGVVISRYFGSHNDAKLHVAVETTIAVTFICGIVLTGIGIYIAPFMLELMDTPEDVLPLSSEYLQIYFAGISGLLIYNMGSGILRSVGDTKRPLYFLCFSSLLNIVLDLWFVISFQMGVAGVAYATIISQFASAALVLLVLTKSTENYRLVWKDLSIDKGILKQILRIGLPSGLQQSLTAFSNAYVQSYINHFGSSCMAGWSCYTKIDQFVFLPMQSIGQAATTFVGQNLGAGDLKRAKKGTNVALGLATGISLVLAAILWLLAPQFVELFNRDEQVVVYGVLFLRLCLFFMVFCGPNQVISGALRGAGNAKIPMIVLLFSYVVFRQAYLFAATSIANVPSVVGFSYPAGWIVCSLILEIYYLSGRWEKHLDMN</sequence>
<keyword evidence="11 13" id="KW-0472">Membrane</keyword>
<dbReference type="GO" id="GO:0005886">
    <property type="term" value="C:plasma membrane"/>
    <property type="evidence" value="ECO:0007669"/>
    <property type="project" value="UniProtKB-SubCell"/>
</dbReference>
<dbReference type="EMBL" id="DVGC01000061">
    <property type="protein sequence ID" value="HIR06439.1"/>
    <property type="molecule type" value="Genomic_DNA"/>
</dbReference>